<keyword evidence="3" id="KW-1185">Reference proteome</keyword>
<reference evidence="2 3" key="1">
    <citation type="journal article" date="2015" name="Genome Announc.">
        <title>Bifidobacterium pseudolongum Strain PV8-2, Isolated from a Stool Sample of an Anemic Kenyan Infant.</title>
        <authorList>
            <person name="Vazquez-Gutierrez P."/>
            <person name="Lacroix C."/>
            <person name="Chassard C."/>
            <person name="Klumpp J."/>
            <person name="Stevens M.J."/>
            <person name="Jans C."/>
        </authorList>
    </citation>
    <scope>NUCLEOTIDE SEQUENCE [LARGE SCALE GENOMIC DNA]</scope>
    <source>
        <strain evidence="2 3">PV8-2</strain>
    </source>
</reference>
<dbReference type="GO" id="GO:0004386">
    <property type="term" value="F:helicase activity"/>
    <property type="evidence" value="ECO:0007669"/>
    <property type="project" value="UniProtKB-KW"/>
</dbReference>
<keyword evidence="2" id="KW-0547">Nucleotide-binding</keyword>
<dbReference type="AlphaFoldDB" id="A0A0A7I6G4"/>
<feature type="domain" description="Restriction endonuclease type II-like" evidence="1">
    <location>
        <begin position="1107"/>
        <end position="1199"/>
    </location>
</feature>
<evidence type="ECO:0000313" key="2">
    <source>
        <dbReference type="EMBL" id="AIZ15847.1"/>
    </source>
</evidence>
<name>A0A0A7I6G4_9BIFI</name>
<sequence length="1207" mass="133275">MTDNTAQTPQALNTLRTWRDEFKANLVPSPLEDVSQLSAKLDLTHAHPSGIAQLFGNGSAPLHSLFRDSGMLRAAARRAERVLDDQSAKKRFSGVAELSLVVGVATWKGNSMPVLLYPVEVARDGTPVEHHTTISFTGHVRLNAQFLAVMREHGVHLDERQLFDGSNYKSGTPETAAVFTAITQMAQHVFPDFSIERQIILGCFMDPSMQILVESQMIIDHLAKGPSGNAMLDALAGFPEARDHLSNQQMPPYSPFDGDPHSEFEVGDVDNTVRYAANMAAAGHSVFVDGTQDTDTAEQAAAIASRCIMAGRSVLYVPCVPDQKRRFINVMRANELGGQLLDVADQNANAAIDHQLISAVGYQQGVATSRFDQLADELVGVRSRLTRYLGDLHGVNKTWNVSAYQTIQNLANISELPTHPATHVRLGKEVARSIGSSLDDWASKLERAGELGEYTIGPDDTAWYKASLYTEDEAIDAYQRVVDMLRNLLPATREQVESTVKTCGFSIPTTAQEWTKQVTVLKNLRRVLDVFQPEIFERDIDAMIEATTPKSERKSEGQSMGFWDRRRQIKEAKSMLRVGAHVEDLHDALVVVEKQAQQWRLFVPHGGWPVLPPKLDDIVATQEALLSNMTALDTVLATTPEGGDLQTADFNVVEERLKALFDDRKALDTLPERCSLERELDAAGFGELIADLHDRHVPVNAVRDELRLAWWTTVFDDIVHSSAIISNQDGSALQSASDRFIQVDTEHVRSVGPMIMQESMRRLCDLLFARTQEANMLHTVLASPNATSLSRIHHDHPEILAAAKPVLMATPATLASVTKPTPIADVVIIDAAAHLPPVLLLSILCRARQVVVLAHRQTITSGSISDLVQLLPDITVQPHPTRRDPRVNMFLIEQGYGEVTNDVVRENVQGHVLYHQIEATGVPVMASGLVESSQQEIDEIVAMITRRAQTFTIVPGSYILTVVCMTETFRTRLGAELKSLATKNEFMGRFLRHVRIVDITDVTGAHATDVILSMSYAKTSHGRLLQQFGALESDGGRGMLLDALALADHHVDIVSAFGADDLEDDRLHHAGSKMLKTVLQWAQRLGNEQPIEPQPRPDASNVLIGDLADRIRERGLNVAVDYGLDNGMRLPMVVGAKDKPYTLAVFTDDAQFMGIQSTRERHRILQQEMGALGWSVMTIWSVAAFVNPEKEVDRVVARLGELYQESK</sequence>
<proteinExistence type="predicted"/>
<keyword evidence="2" id="KW-0347">Helicase</keyword>
<dbReference type="HOGENOM" id="CLU_000788_1_0_11"/>
<dbReference type="STRING" id="1447715.AH67_01915"/>
<keyword evidence="2" id="KW-0378">Hydrolase</keyword>
<organism evidence="2 3">
    <name type="scientific">Bifidobacterium pseudolongum PV8-2</name>
    <dbReference type="NCBI Taxonomy" id="1447715"/>
    <lineage>
        <taxon>Bacteria</taxon>
        <taxon>Bacillati</taxon>
        <taxon>Actinomycetota</taxon>
        <taxon>Actinomycetes</taxon>
        <taxon>Bifidobacteriales</taxon>
        <taxon>Bifidobacteriaceae</taxon>
        <taxon>Bifidobacterium</taxon>
    </lineage>
</organism>
<evidence type="ECO:0000259" key="1">
    <source>
        <dbReference type="Pfam" id="PF18741"/>
    </source>
</evidence>
<evidence type="ECO:0000313" key="3">
    <source>
        <dbReference type="Proteomes" id="UP000030636"/>
    </source>
</evidence>
<accession>A0A0A7I6G4</accession>
<protein>
    <submittedName>
        <fullName evidence="2">Helicase</fullName>
    </submittedName>
</protein>
<dbReference type="Pfam" id="PF18741">
    <property type="entry name" value="MTES_1575"/>
    <property type="match status" value="1"/>
</dbReference>
<gene>
    <name evidence="2" type="ORF">AH67_01915</name>
</gene>
<dbReference type="InterPro" id="IPR049468">
    <property type="entry name" value="Restrct_endonuc-II-like_dom"/>
</dbReference>
<dbReference type="Proteomes" id="UP000030636">
    <property type="component" value="Chromosome"/>
</dbReference>
<dbReference type="RefSeq" id="WP_039171196.1">
    <property type="nucleotide sequence ID" value="NZ_CP007457.1"/>
</dbReference>
<keyword evidence="2" id="KW-0067">ATP-binding</keyword>
<dbReference type="EMBL" id="CP007457">
    <property type="protein sequence ID" value="AIZ15847.1"/>
    <property type="molecule type" value="Genomic_DNA"/>
</dbReference>
<dbReference type="KEGG" id="bpsp:AH67_01915"/>
<dbReference type="OrthoDB" id="9757917at2"/>